<dbReference type="Proteomes" id="UP000502756">
    <property type="component" value="Chromosome"/>
</dbReference>
<keyword evidence="1" id="KW-0812">Transmembrane</keyword>
<evidence type="ECO:0000259" key="2">
    <source>
        <dbReference type="Pfam" id="PF11127"/>
    </source>
</evidence>
<feature type="transmembrane region" description="Helical" evidence="1">
    <location>
        <begin position="12"/>
        <end position="31"/>
    </location>
</feature>
<keyword evidence="1" id="KW-0472">Membrane</keyword>
<dbReference type="RefSeq" id="WP_171739474.1">
    <property type="nucleotide sequence ID" value="NZ_CP053435.1"/>
</dbReference>
<evidence type="ECO:0000256" key="1">
    <source>
        <dbReference type="SAM" id="Phobius"/>
    </source>
</evidence>
<keyword evidence="1" id="KW-1133">Transmembrane helix</keyword>
<keyword evidence="4" id="KW-1185">Reference proteome</keyword>
<organism evidence="3 4">
    <name type="scientific">Spirosoma taeanense</name>
    <dbReference type="NCBI Taxonomy" id="2735870"/>
    <lineage>
        <taxon>Bacteria</taxon>
        <taxon>Pseudomonadati</taxon>
        <taxon>Bacteroidota</taxon>
        <taxon>Cytophagia</taxon>
        <taxon>Cytophagales</taxon>
        <taxon>Cytophagaceae</taxon>
        <taxon>Spirosoma</taxon>
    </lineage>
</organism>
<name>A0A6M5Y6W8_9BACT</name>
<evidence type="ECO:0000313" key="4">
    <source>
        <dbReference type="Proteomes" id="UP000502756"/>
    </source>
</evidence>
<dbReference type="EMBL" id="CP053435">
    <property type="protein sequence ID" value="QJW89635.1"/>
    <property type="molecule type" value="Genomic_DNA"/>
</dbReference>
<dbReference type="AlphaFoldDB" id="A0A6M5Y6W8"/>
<protein>
    <submittedName>
        <fullName evidence="3">DUF2892 domain-containing protein</fullName>
    </submittedName>
</protein>
<proteinExistence type="predicted"/>
<dbReference type="InterPro" id="IPR021309">
    <property type="entry name" value="YgaP-like_TM"/>
</dbReference>
<dbReference type="KEGG" id="stae:HNV11_09690"/>
<gene>
    <name evidence="3" type="ORF">HNV11_09690</name>
</gene>
<feature type="domain" description="Inner membrane protein YgaP-like transmembrane" evidence="2">
    <location>
        <begin position="4"/>
        <end position="67"/>
    </location>
</feature>
<evidence type="ECO:0000313" key="3">
    <source>
        <dbReference type="EMBL" id="QJW89635.1"/>
    </source>
</evidence>
<reference evidence="3 4" key="1">
    <citation type="submission" date="2020-05" db="EMBL/GenBank/DDBJ databases">
        <title>Genome sequencing of Spirosoma sp. TS118.</title>
        <authorList>
            <person name="Lee J.-H."/>
            <person name="Jeong S."/>
            <person name="Zhao L."/>
            <person name="Jung J.-H."/>
            <person name="Kim M.-K."/>
            <person name="Lim S."/>
        </authorList>
    </citation>
    <scope>NUCLEOTIDE SEQUENCE [LARGE SCALE GENOMIC DNA]</scope>
    <source>
        <strain evidence="3 4">TS118</strain>
    </source>
</reference>
<accession>A0A6M5Y6W8</accession>
<feature type="transmembrane region" description="Helical" evidence="1">
    <location>
        <begin position="37"/>
        <end position="58"/>
    </location>
</feature>
<dbReference type="Pfam" id="PF11127">
    <property type="entry name" value="YgaP-like_TM"/>
    <property type="match status" value="1"/>
</dbReference>
<sequence>MPTKKNVGFVDQIIRALLVLDLIILSAIGLVPNVLMFLVISIVLVLTISCVTCHCWVYDLFGLSTRQKANS</sequence>